<accession>A0A8H3NFT5</accession>
<dbReference type="InterPro" id="IPR052228">
    <property type="entry name" value="Sec_Metab_Biosynth_Oxidored"/>
</dbReference>
<protein>
    <submittedName>
        <fullName evidence="2">Uncharacterized oxidoreductase C736.13</fullName>
    </submittedName>
</protein>
<dbReference type="GO" id="GO:0016491">
    <property type="term" value="F:oxidoreductase activity"/>
    <property type="evidence" value="ECO:0007669"/>
    <property type="project" value="UniProtKB-KW"/>
</dbReference>
<comment type="caution">
    <text evidence="2">The sequence shown here is derived from an EMBL/GenBank/DDBJ whole genome shotgun (WGS) entry which is preliminary data.</text>
</comment>
<dbReference type="AlphaFoldDB" id="A0A8H3NFT5"/>
<dbReference type="Pfam" id="PF00106">
    <property type="entry name" value="adh_short"/>
    <property type="match status" value="1"/>
</dbReference>
<organism evidence="2 3">
    <name type="scientific">Aspergillus udagawae</name>
    <dbReference type="NCBI Taxonomy" id="91492"/>
    <lineage>
        <taxon>Eukaryota</taxon>
        <taxon>Fungi</taxon>
        <taxon>Dikarya</taxon>
        <taxon>Ascomycota</taxon>
        <taxon>Pezizomycotina</taxon>
        <taxon>Eurotiomycetes</taxon>
        <taxon>Eurotiomycetidae</taxon>
        <taxon>Eurotiales</taxon>
        <taxon>Aspergillaceae</taxon>
        <taxon>Aspergillus</taxon>
        <taxon>Aspergillus subgen. Fumigati</taxon>
    </lineage>
</organism>
<evidence type="ECO:0000313" key="3">
    <source>
        <dbReference type="Proteomes" id="UP000465221"/>
    </source>
</evidence>
<evidence type="ECO:0000313" key="2">
    <source>
        <dbReference type="EMBL" id="GFF30940.1"/>
    </source>
</evidence>
<dbReference type="InterPro" id="IPR036291">
    <property type="entry name" value="NAD(P)-bd_dom_sf"/>
</dbReference>
<sequence length="340" mass="36931">MTSLPVIMASNSQLTGATIPSIAVFVGATSGIGRATLTQLVHKGFPMKAYIVGRNERDFQPVLSELRASNKAADLIFLEGQVSLMAETKRLTDEILRRETHIDLLFLSSGFLPFLGRQETSEGLELSTAVGYYSRQIFIRRLLPLLQAASKSDDSQSPPRIVNVLGTGVETANLYLDDLELKQPGHFSVQSYAAHSATMTSLVLKRLAEQPENKKVVFIHHHPGLVSTDIFKKSWGDQWDEGKAKMGPNASADISRATTEEAGARSIYVITSSKYGGKGVSLSEGQTQGMTVKGTADGSLFCVGDKLETLRLDGLLDTLERNGASDVVRNKTNELIGKFL</sequence>
<reference evidence="2 3" key="1">
    <citation type="submission" date="2020-01" db="EMBL/GenBank/DDBJ databases">
        <title>Draft genome sequence of Aspergillus udagawae IFM 46972.</title>
        <authorList>
            <person name="Takahashi H."/>
            <person name="Yaguchi T."/>
        </authorList>
    </citation>
    <scope>NUCLEOTIDE SEQUENCE [LARGE SCALE GENOMIC DNA]</scope>
    <source>
        <strain evidence="2 3">IFM 46972</strain>
    </source>
</reference>
<dbReference type="PANTHER" id="PTHR47534">
    <property type="entry name" value="YALI0E05731P"/>
    <property type="match status" value="1"/>
</dbReference>
<gene>
    <name evidence="2" type="ORF">IFM46972_03071</name>
</gene>
<dbReference type="SUPFAM" id="SSF51735">
    <property type="entry name" value="NAD(P)-binding Rossmann-fold domains"/>
    <property type="match status" value="1"/>
</dbReference>
<name>A0A8H3NFT5_9EURO</name>
<dbReference type="Proteomes" id="UP000465221">
    <property type="component" value="Unassembled WGS sequence"/>
</dbReference>
<proteinExistence type="predicted"/>
<dbReference type="Gene3D" id="3.40.50.720">
    <property type="entry name" value="NAD(P)-binding Rossmann-like Domain"/>
    <property type="match status" value="1"/>
</dbReference>
<keyword evidence="1" id="KW-0560">Oxidoreductase</keyword>
<dbReference type="EMBL" id="BLKC01000016">
    <property type="protein sequence ID" value="GFF30940.1"/>
    <property type="molecule type" value="Genomic_DNA"/>
</dbReference>
<evidence type="ECO:0000256" key="1">
    <source>
        <dbReference type="ARBA" id="ARBA00023002"/>
    </source>
</evidence>
<dbReference type="InterPro" id="IPR002347">
    <property type="entry name" value="SDR_fam"/>
</dbReference>
<dbReference type="PANTHER" id="PTHR47534:SF3">
    <property type="entry name" value="ALCOHOL DEHYDROGENASE-LIKE C-TERMINAL DOMAIN-CONTAINING PROTEIN"/>
    <property type="match status" value="1"/>
</dbReference>